<feature type="compositionally biased region" description="Basic residues" evidence="1">
    <location>
        <begin position="197"/>
        <end position="210"/>
    </location>
</feature>
<evidence type="ECO:0000313" key="2">
    <source>
        <dbReference type="EMBL" id="KAG0575036.1"/>
    </source>
</evidence>
<feature type="compositionally biased region" description="Basic and acidic residues" evidence="1">
    <location>
        <begin position="327"/>
        <end position="337"/>
    </location>
</feature>
<dbReference type="AlphaFoldDB" id="A0A8T0HW13"/>
<feature type="region of interest" description="Disordered" evidence="1">
    <location>
        <begin position="534"/>
        <end position="561"/>
    </location>
</feature>
<feature type="compositionally biased region" description="Basic and acidic residues" evidence="1">
    <location>
        <begin position="38"/>
        <end position="48"/>
    </location>
</feature>
<organism evidence="2 3">
    <name type="scientific">Ceratodon purpureus</name>
    <name type="common">Fire moss</name>
    <name type="synonym">Dicranum purpureum</name>
    <dbReference type="NCBI Taxonomy" id="3225"/>
    <lineage>
        <taxon>Eukaryota</taxon>
        <taxon>Viridiplantae</taxon>
        <taxon>Streptophyta</taxon>
        <taxon>Embryophyta</taxon>
        <taxon>Bryophyta</taxon>
        <taxon>Bryophytina</taxon>
        <taxon>Bryopsida</taxon>
        <taxon>Dicranidae</taxon>
        <taxon>Pseudoditrichales</taxon>
        <taxon>Ditrichaceae</taxon>
        <taxon>Ceratodon</taxon>
    </lineage>
</organism>
<dbReference type="EMBL" id="CM026426">
    <property type="protein sequence ID" value="KAG0575036.1"/>
    <property type="molecule type" value="Genomic_DNA"/>
</dbReference>
<evidence type="ECO:0000313" key="3">
    <source>
        <dbReference type="Proteomes" id="UP000822688"/>
    </source>
</evidence>
<reference evidence="2" key="1">
    <citation type="submission" date="2020-06" db="EMBL/GenBank/DDBJ databases">
        <title>WGS assembly of Ceratodon purpureus strain R40.</title>
        <authorList>
            <person name="Carey S.B."/>
            <person name="Jenkins J."/>
            <person name="Shu S."/>
            <person name="Lovell J.T."/>
            <person name="Sreedasyam A."/>
            <person name="Maumus F."/>
            <person name="Tiley G.P."/>
            <person name="Fernandez-Pozo N."/>
            <person name="Barry K."/>
            <person name="Chen C."/>
            <person name="Wang M."/>
            <person name="Lipzen A."/>
            <person name="Daum C."/>
            <person name="Saski C.A."/>
            <person name="Payton A.C."/>
            <person name="Mcbreen J.C."/>
            <person name="Conrad R.E."/>
            <person name="Kollar L.M."/>
            <person name="Olsson S."/>
            <person name="Huttunen S."/>
            <person name="Landis J.B."/>
            <person name="Wickett N.J."/>
            <person name="Johnson M.G."/>
            <person name="Rensing S.A."/>
            <person name="Grimwood J."/>
            <person name="Schmutz J."/>
            <person name="Mcdaniel S.F."/>
        </authorList>
    </citation>
    <scope>NUCLEOTIDE SEQUENCE</scope>
    <source>
        <strain evidence="2">R40</strain>
    </source>
</reference>
<protein>
    <submittedName>
        <fullName evidence="2">Uncharacterized protein</fullName>
    </submittedName>
</protein>
<feature type="region of interest" description="Disordered" evidence="1">
    <location>
        <begin position="81"/>
        <end position="105"/>
    </location>
</feature>
<feature type="compositionally biased region" description="Basic and acidic residues" evidence="1">
    <location>
        <begin position="247"/>
        <end position="271"/>
    </location>
</feature>
<proteinExistence type="predicted"/>
<comment type="caution">
    <text evidence="2">The sequence shown here is derived from an EMBL/GenBank/DDBJ whole genome shotgun (WGS) entry which is preliminary data.</text>
</comment>
<feature type="compositionally biased region" description="Polar residues" evidence="1">
    <location>
        <begin position="148"/>
        <end position="164"/>
    </location>
</feature>
<feature type="compositionally biased region" description="Basic residues" evidence="1">
    <location>
        <begin position="753"/>
        <end position="763"/>
    </location>
</feature>
<feature type="region of interest" description="Disordered" evidence="1">
    <location>
        <begin position="745"/>
        <end position="764"/>
    </location>
</feature>
<feature type="compositionally biased region" description="Polar residues" evidence="1">
    <location>
        <begin position="90"/>
        <end position="100"/>
    </location>
</feature>
<evidence type="ECO:0000256" key="1">
    <source>
        <dbReference type="SAM" id="MobiDB-lite"/>
    </source>
</evidence>
<feature type="region of interest" description="Disordered" evidence="1">
    <location>
        <begin position="143"/>
        <end position="169"/>
    </location>
</feature>
<feature type="compositionally biased region" description="Basic residues" evidence="1">
    <location>
        <begin position="220"/>
        <end position="237"/>
    </location>
</feature>
<feature type="compositionally biased region" description="Basic and acidic residues" evidence="1">
    <location>
        <begin position="354"/>
        <end position="368"/>
    </location>
</feature>
<gene>
    <name evidence="2" type="ORF">KC19_VG312300</name>
</gene>
<accession>A0A8T0HW13</accession>
<feature type="compositionally biased region" description="Basic and acidic residues" evidence="1">
    <location>
        <begin position="546"/>
        <end position="555"/>
    </location>
</feature>
<dbReference type="Proteomes" id="UP000822688">
    <property type="component" value="Chromosome V"/>
</dbReference>
<keyword evidence="3" id="KW-1185">Reference proteome</keyword>
<feature type="region of interest" description="Disordered" evidence="1">
    <location>
        <begin position="189"/>
        <end position="368"/>
    </location>
</feature>
<feature type="region of interest" description="Disordered" evidence="1">
    <location>
        <begin position="1"/>
        <end position="68"/>
    </location>
</feature>
<name>A0A8T0HW13_CERPU</name>
<sequence>MLRNRYHSFQKTVPTMPPRAINKEKRGPELWNPKKRKASTDDSQKEDGLFLGSASRGRSKYPPGPDAATAVTDEFFNLPPSKCSVERDSPSLQAPQSSHIPVSEDRVGDTEFTMSLGNEVNHPVAVSTTPEFPFVDDRVDDYDEPFNRTYSTHSQPVAQGQTDQGGRAEMPHVGEKYLGHESTKYNRRTSWEFSRSPRLKRRRSRSRRRYSYSESDESGHRRRRSHRSRRRHSRRSSSRSTSSSSLDRGRRRDHDSKHGNRSCRSHDRPYRDAAPQKLLDTDLFDEENMYSRLRSPAVHSRSGTDVPSPSPRGYELRVPFSNEAGEQDTHDYARSEQGHNGSGRGSCSLHAFSLKKESADRKDRRERHKFREDTANRRVEVGKKRYYVHVNEDGQPYGYGVGLWNETVGKLVRGLDPSYIDIRQQPFHLMDTMISRLNEDFDYSHNVNSAWLRRCIGSAVSSYCHELMKIIEAKGDRRQWVTEDIWIRLITMANSEMHKIKPEQMKHANACKISKGRTGPIGIAGVTERLRLRLGRSPDPDEIQEEVTRDKSQDRRPRKRCTDLVSTEALISPVITAAEDTRGTPSISAVASTEIIADPVPSAEAPVVNGNRRYSPVSENHSNSLSVDPDIAFARGHPLGKVLLKQMEELRSIQGCDTPELQLILDGIMSQIWNMRQSSKSASLCSQTTSPVIHEKVQTSCNDSLEELRASCTQIDTSAPCASSIPVSEALAHYFPGTSLSTTAAPSTLPGKSGRKPTPKNRGKSIAITLFSRSGYDIYRVLFSYP</sequence>